<dbReference type="Proteomes" id="UP001218218">
    <property type="component" value="Unassembled WGS sequence"/>
</dbReference>
<evidence type="ECO:0000313" key="3">
    <source>
        <dbReference type="EMBL" id="KAJ7364101.1"/>
    </source>
</evidence>
<evidence type="ECO:0000256" key="1">
    <source>
        <dbReference type="ARBA" id="ARBA00022679"/>
    </source>
</evidence>
<sequence length="496" mass="54178">MANTSSDSVSVISRHTVLSAEESSWKALASPFRLGSFDQVAGFVPIQVVWVYAQPSSNIELIPVERLRRALELLLDHYPQLTGRLHVKSTDGTREIIHLGTGAELVEAQCSERLDAFSSPNSTSPASRRILMQDLPAAGNALLAPFDPTPEGACGAPILAVQRTRFECGSVALGVRVHHTVSDGLGFFQLARDLAELYRGLESSENRDPVPFRPPHIRPYMSELVGGNIEPEERQAALDFQPPLFHAEPPASTTVIDPSSVTIYPPPPYPVEGRFVRFSSARLAALKAQATDPNGAGWISTFDALSAYIYQRVHQARLRLSARDPNFGALSPTDFLTPVDLRSRLGLPARYFPNALFASHTTIPPDVLATGPLWQIAKAVHDLTRSSFLSSKDEIDRSLKWIAAQQDTRKIDEHFRYGNGSFMLSQWNKFDMYAGSVFDVAPVLASPPFTQSSLVDGLVYLLPTEEIATGGDAGAIDVSLSLITPIWAVIEEEGPL</sequence>
<gene>
    <name evidence="3" type="ORF">DFH08DRAFT_838351</name>
</gene>
<dbReference type="AlphaFoldDB" id="A0AAD7F1C2"/>
<organism evidence="3 4">
    <name type="scientific">Mycena albidolilacea</name>
    <dbReference type="NCBI Taxonomy" id="1033008"/>
    <lineage>
        <taxon>Eukaryota</taxon>
        <taxon>Fungi</taxon>
        <taxon>Dikarya</taxon>
        <taxon>Basidiomycota</taxon>
        <taxon>Agaricomycotina</taxon>
        <taxon>Agaricomycetes</taxon>
        <taxon>Agaricomycetidae</taxon>
        <taxon>Agaricales</taxon>
        <taxon>Marasmiineae</taxon>
        <taxon>Mycenaceae</taxon>
        <taxon>Mycena</taxon>
    </lineage>
</organism>
<dbReference type="Pfam" id="PF02458">
    <property type="entry name" value="Transferase"/>
    <property type="match status" value="1"/>
</dbReference>
<protein>
    <submittedName>
        <fullName evidence="3">Transferase</fullName>
    </submittedName>
</protein>
<dbReference type="InterPro" id="IPR023213">
    <property type="entry name" value="CAT-like_dom_sf"/>
</dbReference>
<accession>A0AAD7F1C2</accession>
<evidence type="ECO:0000313" key="4">
    <source>
        <dbReference type="Proteomes" id="UP001218218"/>
    </source>
</evidence>
<evidence type="ECO:0000256" key="2">
    <source>
        <dbReference type="ARBA" id="ARBA00023315"/>
    </source>
</evidence>
<dbReference type="PANTHER" id="PTHR31642:SF11">
    <property type="entry name" value="SHIKIMATE O-HYDROXYCINNAMOYLTRANSFERASE"/>
    <property type="match status" value="1"/>
</dbReference>
<keyword evidence="4" id="KW-1185">Reference proteome</keyword>
<keyword evidence="1 3" id="KW-0808">Transferase</keyword>
<dbReference type="SUPFAM" id="SSF52777">
    <property type="entry name" value="CoA-dependent acyltransferases"/>
    <property type="match status" value="1"/>
</dbReference>
<proteinExistence type="predicted"/>
<dbReference type="EMBL" id="JARIHO010000003">
    <property type="protein sequence ID" value="KAJ7364101.1"/>
    <property type="molecule type" value="Genomic_DNA"/>
</dbReference>
<dbReference type="PANTHER" id="PTHR31642">
    <property type="entry name" value="TRICHOTHECENE 3-O-ACETYLTRANSFERASE"/>
    <property type="match status" value="1"/>
</dbReference>
<dbReference type="InterPro" id="IPR050317">
    <property type="entry name" value="Plant_Fungal_Acyltransferase"/>
</dbReference>
<reference evidence="3" key="1">
    <citation type="submission" date="2023-03" db="EMBL/GenBank/DDBJ databases">
        <title>Massive genome expansion in bonnet fungi (Mycena s.s.) driven by repeated elements and novel gene families across ecological guilds.</title>
        <authorList>
            <consortium name="Lawrence Berkeley National Laboratory"/>
            <person name="Harder C.B."/>
            <person name="Miyauchi S."/>
            <person name="Viragh M."/>
            <person name="Kuo A."/>
            <person name="Thoen E."/>
            <person name="Andreopoulos B."/>
            <person name="Lu D."/>
            <person name="Skrede I."/>
            <person name="Drula E."/>
            <person name="Henrissat B."/>
            <person name="Morin E."/>
            <person name="Kohler A."/>
            <person name="Barry K."/>
            <person name="LaButti K."/>
            <person name="Morin E."/>
            <person name="Salamov A."/>
            <person name="Lipzen A."/>
            <person name="Mereny Z."/>
            <person name="Hegedus B."/>
            <person name="Baldrian P."/>
            <person name="Stursova M."/>
            <person name="Weitz H."/>
            <person name="Taylor A."/>
            <person name="Grigoriev I.V."/>
            <person name="Nagy L.G."/>
            <person name="Martin F."/>
            <person name="Kauserud H."/>
        </authorList>
    </citation>
    <scope>NUCLEOTIDE SEQUENCE</scope>
    <source>
        <strain evidence="3">CBHHK002</strain>
    </source>
</reference>
<dbReference type="GO" id="GO:0016747">
    <property type="term" value="F:acyltransferase activity, transferring groups other than amino-acyl groups"/>
    <property type="evidence" value="ECO:0007669"/>
    <property type="project" value="TreeGrafter"/>
</dbReference>
<comment type="caution">
    <text evidence="3">The sequence shown here is derived from an EMBL/GenBank/DDBJ whole genome shotgun (WGS) entry which is preliminary data.</text>
</comment>
<name>A0AAD7F1C2_9AGAR</name>
<keyword evidence="2" id="KW-0012">Acyltransferase</keyword>
<dbReference type="Gene3D" id="3.30.559.10">
    <property type="entry name" value="Chloramphenicol acetyltransferase-like domain"/>
    <property type="match status" value="2"/>
</dbReference>